<feature type="compositionally biased region" description="Basic and acidic residues" evidence="1">
    <location>
        <begin position="51"/>
        <end position="60"/>
    </location>
</feature>
<evidence type="ECO:0000256" key="1">
    <source>
        <dbReference type="SAM" id="MobiDB-lite"/>
    </source>
</evidence>
<evidence type="ECO:0000313" key="4">
    <source>
        <dbReference type="Proteomes" id="UP001501588"/>
    </source>
</evidence>
<reference evidence="3 4" key="1">
    <citation type="journal article" date="2019" name="Int. J. Syst. Evol. Microbiol.">
        <title>The Global Catalogue of Microorganisms (GCM) 10K type strain sequencing project: providing services to taxonomists for standard genome sequencing and annotation.</title>
        <authorList>
            <consortium name="The Broad Institute Genomics Platform"/>
            <consortium name="The Broad Institute Genome Sequencing Center for Infectious Disease"/>
            <person name="Wu L."/>
            <person name="Ma J."/>
        </authorList>
    </citation>
    <scope>NUCLEOTIDE SEQUENCE [LARGE SCALE GENOMIC DNA]</scope>
    <source>
        <strain evidence="3 4">JCM 9933</strain>
    </source>
</reference>
<evidence type="ECO:0000313" key="3">
    <source>
        <dbReference type="EMBL" id="GAA0608437.1"/>
    </source>
</evidence>
<evidence type="ECO:0000256" key="2">
    <source>
        <dbReference type="SAM" id="SignalP"/>
    </source>
</evidence>
<dbReference type="Proteomes" id="UP001501588">
    <property type="component" value="Unassembled WGS sequence"/>
</dbReference>
<keyword evidence="2" id="KW-0732">Signal</keyword>
<feature type="signal peptide" evidence="2">
    <location>
        <begin position="1"/>
        <end position="20"/>
    </location>
</feature>
<protein>
    <submittedName>
        <fullName evidence="3">Uncharacterized protein</fullName>
    </submittedName>
</protein>
<dbReference type="EMBL" id="BAAAFZ010000125">
    <property type="protein sequence ID" value="GAA0608437.1"/>
    <property type="molecule type" value="Genomic_DNA"/>
</dbReference>
<feature type="chain" id="PRO_5047199240" evidence="2">
    <location>
        <begin position="21"/>
        <end position="139"/>
    </location>
</feature>
<gene>
    <name evidence="3" type="ORF">GCM10009416_51540</name>
</gene>
<name>A0ABN1GC97_9PROT</name>
<sequence length="139" mass="13848">MAVRALLLVGVAALALPSCASPSARPARGEARAAPAPVPTPTGADQGASRPRPDGAREAPDAAEGQTGGGGHGPRLRTEPGNVWADLDGWYAPRKPVPRPSAAARDRAAAGQGGGGPVPGAPPLAGEEGDFWAGARDRR</sequence>
<accession>A0ABN1GC97</accession>
<feature type="region of interest" description="Disordered" evidence="1">
    <location>
        <begin position="18"/>
        <end position="139"/>
    </location>
</feature>
<keyword evidence="4" id="KW-1185">Reference proteome</keyword>
<comment type="caution">
    <text evidence="3">The sequence shown here is derived from an EMBL/GenBank/DDBJ whole genome shotgun (WGS) entry which is preliminary data.</text>
</comment>
<dbReference type="RefSeq" id="WP_343898347.1">
    <property type="nucleotide sequence ID" value="NZ_BAAAFZ010000125.1"/>
</dbReference>
<organism evidence="3 4">
    <name type="scientific">Craurococcus roseus</name>
    <dbReference type="NCBI Taxonomy" id="77585"/>
    <lineage>
        <taxon>Bacteria</taxon>
        <taxon>Pseudomonadati</taxon>
        <taxon>Pseudomonadota</taxon>
        <taxon>Alphaproteobacteria</taxon>
        <taxon>Acetobacterales</taxon>
        <taxon>Acetobacteraceae</taxon>
        <taxon>Craurococcus</taxon>
    </lineage>
</organism>
<proteinExistence type="predicted"/>